<feature type="transmembrane region" description="Helical" evidence="1">
    <location>
        <begin position="58"/>
        <end position="78"/>
    </location>
</feature>
<proteinExistence type="predicted"/>
<evidence type="ECO:0000313" key="3">
    <source>
        <dbReference type="Proteomes" id="UP000004947"/>
    </source>
</evidence>
<dbReference type="eggNOG" id="ENOG502ZBWN">
    <property type="taxonomic scope" value="Bacteria"/>
</dbReference>
<dbReference type="OrthoDB" id="289366at2"/>
<comment type="caution">
    <text evidence="2">The sequence shown here is derived from an EMBL/GenBank/DDBJ whole genome shotgun (WGS) entry which is preliminary data.</text>
</comment>
<dbReference type="STRING" id="313628.LNTAR_06894"/>
<dbReference type="Proteomes" id="UP000004947">
    <property type="component" value="Unassembled WGS sequence"/>
</dbReference>
<feature type="transmembrane region" description="Helical" evidence="1">
    <location>
        <begin position="187"/>
        <end position="205"/>
    </location>
</feature>
<name>A6DMR4_9BACT</name>
<evidence type="ECO:0000256" key="1">
    <source>
        <dbReference type="SAM" id="Phobius"/>
    </source>
</evidence>
<sequence>MNEENIEPDSDNKLLFILRLSAFLCLFGWAWQHLLWKAPYSALIGQEGAFLHLADNQIALLTRLIGVAFLVMSGLCWTVKKENSGQIMTLAVAGLLLIFMFFCRFVQVNYALPNFIEHGGQMLSPLLLILALKFGVRNRAVLASVILAFCMTFIGHGIYASGLYTTPLHFYALVEGSLALTGQPADIMIKTAGYLDFIICAALFCKPLRGYCMAYAVFWGAATALARPVAGMSLSLAFLGADQFLQQAIWRAPHALIPLFLFYYFAKSTESKSEEVFVEQGLKVQKDF</sequence>
<feature type="transmembrane region" description="Helical" evidence="1">
    <location>
        <begin position="90"/>
        <end position="112"/>
    </location>
</feature>
<feature type="transmembrane region" description="Helical" evidence="1">
    <location>
        <begin position="12"/>
        <end position="31"/>
    </location>
</feature>
<feature type="transmembrane region" description="Helical" evidence="1">
    <location>
        <begin position="118"/>
        <end position="136"/>
    </location>
</feature>
<accession>A6DMR4</accession>
<feature type="transmembrane region" description="Helical" evidence="1">
    <location>
        <begin position="141"/>
        <end position="159"/>
    </location>
</feature>
<evidence type="ECO:0000313" key="2">
    <source>
        <dbReference type="EMBL" id="EDM26950.1"/>
    </source>
</evidence>
<dbReference type="RefSeq" id="WP_007279161.1">
    <property type="nucleotide sequence ID" value="NZ_ABCK01000012.1"/>
</dbReference>
<keyword evidence="3" id="KW-1185">Reference proteome</keyword>
<feature type="transmembrane region" description="Helical" evidence="1">
    <location>
        <begin position="212"/>
        <end position="236"/>
    </location>
</feature>
<feature type="transmembrane region" description="Helical" evidence="1">
    <location>
        <begin position="248"/>
        <end position="266"/>
    </location>
</feature>
<keyword evidence="1" id="KW-0812">Transmembrane</keyword>
<protein>
    <submittedName>
        <fullName evidence="2">Uncharacterized protein</fullName>
    </submittedName>
</protein>
<keyword evidence="1" id="KW-0472">Membrane</keyword>
<organism evidence="2 3">
    <name type="scientific">Lentisphaera araneosa HTCC2155</name>
    <dbReference type="NCBI Taxonomy" id="313628"/>
    <lineage>
        <taxon>Bacteria</taxon>
        <taxon>Pseudomonadati</taxon>
        <taxon>Lentisphaerota</taxon>
        <taxon>Lentisphaeria</taxon>
        <taxon>Lentisphaerales</taxon>
        <taxon>Lentisphaeraceae</taxon>
        <taxon>Lentisphaera</taxon>
    </lineage>
</organism>
<reference evidence="2 3" key="1">
    <citation type="journal article" date="2010" name="J. Bacteriol.">
        <title>Genome sequence of Lentisphaera araneosa HTCC2155T, the type species of the order Lentisphaerales in the phylum Lentisphaerae.</title>
        <authorList>
            <person name="Thrash J.C."/>
            <person name="Cho J.C."/>
            <person name="Vergin K.L."/>
            <person name="Morris R.M."/>
            <person name="Giovannoni S.J."/>
        </authorList>
    </citation>
    <scope>NUCLEOTIDE SEQUENCE [LARGE SCALE GENOMIC DNA]</scope>
    <source>
        <strain evidence="2 3">HTCC2155</strain>
    </source>
</reference>
<dbReference type="EMBL" id="ABCK01000012">
    <property type="protein sequence ID" value="EDM26950.1"/>
    <property type="molecule type" value="Genomic_DNA"/>
</dbReference>
<keyword evidence="1" id="KW-1133">Transmembrane helix</keyword>
<gene>
    <name evidence="2" type="ORF">LNTAR_06894</name>
</gene>
<dbReference type="AlphaFoldDB" id="A6DMR4"/>